<keyword evidence="1" id="KW-1133">Transmembrane helix</keyword>
<gene>
    <name evidence="3" type="ORF">SAMN06272737_1518</name>
</gene>
<reference evidence="3 4" key="1">
    <citation type="submission" date="2017-06" db="EMBL/GenBank/DDBJ databases">
        <authorList>
            <person name="Kim H.J."/>
            <person name="Triplett B.A."/>
        </authorList>
    </citation>
    <scope>NUCLEOTIDE SEQUENCE [LARGE SCALE GENOMIC DNA]</scope>
    <source>
        <strain evidence="3 4">DSM 44272</strain>
    </source>
</reference>
<dbReference type="Pfam" id="PF08378">
    <property type="entry name" value="NERD"/>
    <property type="match status" value="1"/>
</dbReference>
<evidence type="ECO:0000313" key="3">
    <source>
        <dbReference type="EMBL" id="SNR97142.1"/>
    </source>
</evidence>
<dbReference type="AlphaFoldDB" id="A0A239APC5"/>
<accession>A0A239APC5</accession>
<proteinExistence type="predicted"/>
<feature type="domain" description="NERD" evidence="2">
    <location>
        <begin position="88"/>
        <end position="184"/>
    </location>
</feature>
<dbReference type="Proteomes" id="UP000198403">
    <property type="component" value="Unassembled WGS sequence"/>
</dbReference>
<sequence length="250" mass="27013">MAGDPTPTAGLCLDRDLRARRRQLLRTRWRALACALGAFAVSGVLVATLVRHWPFLVGLVVGAYLGAVTVLLLVLLAIADGSLLPRLGRALEDEVGIELHKAPGVSSVVSGVSFAHRDIDHVVLARTGCFAVEVKATFGRRRRLHEVPDLPGKLAQARDGARQIERLLASRGVPLPVTPVLILTSSGTPKMTVAERHDDVLVVALRHGHTWRQQFAGLDPTLDEATAQVAAAALLAYRSQRTDYELARSR</sequence>
<organism evidence="3 4">
    <name type="scientific">Blastococcus mobilis</name>
    <dbReference type="NCBI Taxonomy" id="1938746"/>
    <lineage>
        <taxon>Bacteria</taxon>
        <taxon>Bacillati</taxon>
        <taxon>Actinomycetota</taxon>
        <taxon>Actinomycetes</taxon>
        <taxon>Geodermatophilales</taxon>
        <taxon>Geodermatophilaceae</taxon>
        <taxon>Blastococcus</taxon>
    </lineage>
</organism>
<keyword evidence="1" id="KW-0472">Membrane</keyword>
<dbReference type="EMBL" id="FZNO01000051">
    <property type="protein sequence ID" value="SNR97142.1"/>
    <property type="molecule type" value="Genomic_DNA"/>
</dbReference>
<dbReference type="InterPro" id="IPR011528">
    <property type="entry name" value="NERD"/>
</dbReference>
<evidence type="ECO:0000256" key="1">
    <source>
        <dbReference type="SAM" id="Phobius"/>
    </source>
</evidence>
<evidence type="ECO:0000259" key="2">
    <source>
        <dbReference type="Pfam" id="PF08378"/>
    </source>
</evidence>
<feature type="transmembrane region" description="Helical" evidence="1">
    <location>
        <begin position="29"/>
        <end position="50"/>
    </location>
</feature>
<keyword evidence="1" id="KW-0812">Transmembrane</keyword>
<evidence type="ECO:0000313" key="4">
    <source>
        <dbReference type="Proteomes" id="UP000198403"/>
    </source>
</evidence>
<feature type="transmembrane region" description="Helical" evidence="1">
    <location>
        <begin position="56"/>
        <end position="79"/>
    </location>
</feature>
<protein>
    <submittedName>
        <fullName evidence="3">Nuclease-related domain-containing protein</fullName>
    </submittedName>
</protein>
<name>A0A239APC5_9ACTN</name>
<keyword evidence="4" id="KW-1185">Reference proteome</keyword>